<organism evidence="1 2">
    <name type="scientific">Rhododendron molle</name>
    <name type="common">Chinese azalea</name>
    <name type="synonym">Azalea mollis</name>
    <dbReference type="NCBI Taxonomy" id="49168"/>
    <lineage>
        <taxon>Eukaryota</taxon>
        <taxon>Viridiplantae</taxon>
        <taxon>Streptophyta</taxon>
        <taxon>Embryophyta</taxon>
        <taxon>Tracheophyta</taxon>
        <taxon>Spermatophyta</taxon>
        <taxon>Magnoliopsida</taxon>
        <taxon>eudicotyledons</taxon>
        <taxon>Gunneridae</taxon>
        <taxon>Pentapetalae</taxon>
        <taxon>asterids</taxon>
        <taxon>Ericales</taxon>
        <taxon>Ericaceae</taxon>
        <taxon>Ericoideae</taxon>
        <taxon>Rhodoreae</taxon>
        <taxon>Rhododendron</taxon>
    </lineage>
</organism>
<dbReference type="Proteomes" id="UP001062846">
    <property type="component" value="Chromosome 12"/>
</dbReference>
<keyword evidence="2" id="KW-1185">Reference proteome</keyword>
<sequence>MGIRSCHQWRHKAMGLVASCKNKKKNKPCTTSYCKNCLLNRYEGRRSDSFGGLALSEVQRHLQFQLLQSLHLKFDLHSPRVFNIHRKRKYGSAIVDSGASAMEDQSKAAAVVAMSWRDGCRRDGFASGMDQGGCHLEY</sequence>
<dbReference type="EMBL" id="CM046399">
    <property type="protein sequence ID" value="KAI8527717.1"/>
    <property type="molecule type" value="Genomic_DNA"/>
</dbReference>
<proteinExistence type="predicted"/>
<evidence type="ECO:0000313" key="2">
    <source>
        <dbReference type="Proteomes" id="UP001062846"/>
    </source>
</evidence>
<reference evidence="1" key="1">
    <citation type="submission" date="2022-02" db="EMBL/GenBank/DDBJ databases">
        <title>Plant Genome Project.</title>
        <authorList>
            <person name="Zhang R.-G."/>
        </authorList>
    </citation>
    <scope>NUCLEOTIDE SEQUENCE</scope>
    <source>
        <strain evidence="1">AT1</strain>
    </source>
</reference>
<comment type="caution">
    <text evidence="1">The sequence shown here is derived from an EMBL/GenBank/DDBJ whole genome shotgun (WGS) entry which is preliminary data.</text>
</comment>
<protein>
    <submittedName>
        <fullName evidence="1">Uncharacterized protein</fullName>
    </submittedName>
</protein>
<evidence type="ECO:0000313" key="1">
    <source>
        <dbReference type="EMBL" id="KAI8527717.1"/>
    </source>
</evidence>
<name>A0ACC0LH70_RHOML</name>
<gene>
    <name evidence="1" type="ORF">RHMOL_Rhmol12G0096400</name>
</gene>
<accession>A0ACC0LH70</accession>